<dbReference type="GO" id="GO:0005886">
    <property type="term" value="C:plasma membrane"/>
    <property type="evidence" value="ECO:0007669"/>
    <property type="project" value="UniProtKB-SubCell"/>
</dbReference>
<evidence type="ECO:0000256" key="8">
    <source>
        <dbReference type="RuleBase" id="RU363032"/>
    </source>
</evidence>
<dbReference type="InterPro" id="IPR000515">
    <property type="entry name" value="MetI-like"/>
</dbReference>
<evidence type="ECO:0000313" key="10">
    <source>
        <dbReference type="EMBL" id="MBA5728935.1"/>
    </source>
</evidence>
<evidence type="ECO:0000256" key="1">
    <source>
        <dbReference type="ARBA" id="ARBA00004429"/>
    </source>
</evidence>
<protein>
    <submittedName>
        <fullName evidence="10">ABC transporter permease subunit</fullName>
    </submittedName>
</protein>
<keyword evidence="5 8" id="KW-0812">Transmembrane</keyword>
<feature type="transmembrane region" description="Helical" evidence="8">
    <location>
        <begin position="107"/>
        <end position="132"/>
    </location>
</feature>
<dbReference type="Proteomes" id="UP000571018">
    <property type="component" value="Unassembled WGS sequence"/>
</dbReference>
<dbReference type="PROSITE" id="PS50928">
    <property type="entry name" value="ABC_TM1"/>
    <property type="match status" value="1"/>
</dbReference>
<evidence type="ECO:0000256" key="2">
    <source>
        <dbReference type="ARBA" id="ARBA00022448"/>
    </source>
</evidence>
<comment type="caution">
    <text evidence="10">The sequence shown here is derived from an EMBL/GenBank/DDBJ whole genome shotgun (WGS) entry which is preliminary data.</text>
</comment>
<feature type="transmembrane region" description="Helical" evidence="8">
    <location>
        <begin position="15"/>
        <end position="41"/>
    </location>
</feature>
<name>A0A839A5R4_9LACT</name>
<reference evidence="10 11" key="1">
    <citation type="submission" date="2020-06" db="EMBL/GenBank/DDBJ databases">
        <title>Reclassification of Facklamia ignava, Facklamia soureckii and Facklami tabacinasalis as Falseniella iganva gen. nov., comb. nov., Hutsoniella ignava gen. nov., comb. nov., and Ruoffia tabacinasalis gen. nov., comb. nov and description of Ruoffia haltotolerans sp. nov., isolated from hypersaline Inland Sea of Qatar.</title>
        <authorList>
            <person name="Fotedar R."/>
            <person name="Sankaranarayanan K."/>
            <person name="Lawson P."/>
            <person name="Caldwell M."/>
            <person name="Zeyara A."/>
            <person name="Al Malki A."/>
            <person name="Ali M."/>
        </authorList>
    </citation>
    <scope>NUCLEOTIDE SEQUENCE [LARGE SCALE GENOMIC DNA]</scope>
    <source>
        <strain evidence="10 11">INB8</strain>
    </source>
</reference>
<keyword evidence="6 8" id="KW-1133">Transmembrane helix</keyword>
<evidence type="ECO:0000256" key="6">
    <source>
        <dbReference type="ARBA" id="ARBA00022989"/>
    </source>
</evidence>
<evidence type="ECO:0000313" key="11">
    <source>
        <dbReference type="Proteomes" id="UP000571018"/>
    </source>
</evidence>
<dbReference type="PANTHER" id="PTHR43357:SF4">
    <property type="entry name" value="INNER MEMBRANE ABC TRANSPORTER PERMEASE PROTEIN YDCV"/>
    <property type="match status" value="1"/>
</dbReference>
<comment type="subcellular location">
    <subcellularLocation>
        <location evidence="1">Cell inner membrane</location>
        <topology evidence="1">Multi-pass membrane protein</topology>
    </subcellularLocation>
    <subcellularLocation>
        <location evidence="8">Cell membrane</location>
        <topology evidence="8">Multi-pass membrane protein</topology>
    </subcellularLocation>
</comment>
<organism evidence="10 11">
    <name type="scientific">Ruoffia halotolerans</name>
    <dbReference type="NCBI Taxonomy" id="2748684"/>
    <lineage>
        <taxon>Bacteria</taxon>
        <taxon>Bacillati</taxon>
        <taxon>Bacillota</taxon>
        <taxon>Bacilli</taxon>
        <taxon>Lactobacillales</taxon>
        <taxon>Aerococcaceae</taxon>
        <taxon>Ruoffia</taxon>
    </lineage>
</organism>
<evidence type="ECO:0000256" key="7">
    <source>
        <dbReference type="ARBA" id="ARBA00023136"/>
    </source>
</evidence>
<dbReference type="CDD" id="cd06261">
    <property type="entry name" value="TM_PBP2"/>
    <property type="match status" value="1"/>
</dbReference>
<evidence type="ECO:0000256" key="4">
    <source>
        <dbReference type="ARBA" id="ARBA00022519"/>
    </source>
</evidence>
<dbReference type="SUPFAM" id="SSF161098">
    <property type="entry name" value="MetI-like"/>
    <property type="match status" value="1"/>
</dbReference>
<dbReference type="GO" id="GO:0055085">
    <property type="term" value="P:transmembrane transport"/>
    <property type="evidence" value="ECO:0007669"/>
    <property type="project" value="InterPro"/>
</dbReference>
<dbReference type="Pfam" id="PF00528">
    <property type="entry name" value="BPD_transp_1"/>
    <property type="match status" value="1"/>
</dbReference>
<gene>
    <name evidence="10" type="ORF">HW423_03945</name>
</gene>
<evidence type="ECO:0000256" key="3">
    <source>
        <dbReference type="ARBA" id="ARBA00022475"/>
    </source>
</evidence>
<dbReference type="PANTHER" id="PTHR43357">
    <property type="entry name" value="INNER MEMBRANE ABC TRANSPORTER PERMEASE PROTEIN YDCV"/>
    <property type="match status" value="1"/>
</dbReference>
<dbReference type="InterPro" id="IPR035906">
    <property type="entry name" value="MetI-like_sf"/>
</dbReference>
<comment type="similarity">
    <text evidence="8">Belongs to the binding-protein-dependent transport system permease family.</text>
</comment>
<feature type="transmembrane region" description="Helical" evidence="8">
    <location>
        <begin position="188"/>
        <end position="206"/>
    </location>
</feature>
<keyword evidence="7 8" id="KW-0472">Membrane</keyword>
<accession>A0A839A5R4</accession>
<feature type="domain" description="ABC transmembrane type-1" evidence="9">
    <location>
        <begin position="72"/>
        <end position="260"/>
    </location>
</feature>
<dbReference type="RefSeq" id="WP_218930652.1">
    <property type="nucleotide sequence ID" value="NZ_JACAOA010000007.1"/>
</dbReference>
<keyword evidence="11" id="KW-1185">Reference proteome</keyword>
<sequence>MSPKRFYHAVGAHKFWNFVVFSIFLLFFYTPLVNNIMIAFANTYRFPDVIPQEFGFRWWEFIFEQDQLVSSIFASFGVAALTTIISLLVCIPAAYAIARYNFFGKKFFMLTFLISNAFPKMGIYVAMAIIFYRLDLMGTLPGVIIVHLINTLMFMIWLPAGSFRAIHKQQEEAARDVGASPFTVFRKISLPLAMPGIAVASVYTFLGSMEEAQGTLLVGFPDINTMSTAMYGVILDYPLTAGAVFSLILMVPSVIIIGMFRKYLSADALGQGFKLK</sequence>
<keyword evidence="2 8" id="KW-0813">Transport</keyword>
<evidence type="ECO:0000256" key="5">
    <source>
        <dbReference type="ARBA" id="ARBA00022692"/>
    </source>
</evidence>
<keyword evidence="4" id="KW-0997">Cell inner membrane</keyword>
<keyword evidence="3" id="KW-1003">Cell membrane</keyword>
<feature type="transmembrane region" description="Helical" evidence="8">
    <location>
        <begin position="239"/>
        <end position="260"/>
    </location>
</feature>
<dbReference type="Gene3D" id="1.10.3720.10">
    <property type="entry name" value="MetI-like"/>
    <property type="match status" value="1"/>
</dbReference>
<feature type="transmembrane region" description="Helical" evidence="8">
    <location>
        <begin position="144"/>
        <end position="167"/>
    </location>
</feature>
<dbReference type="EMBL" id="JACAOA010000007">
    <property type="protein sequence ID" value="MBA5728935.1"/>
    <property type="molecule type" value="Genomic_DNA"/>
</dbReference>
<dbReference type="AlphaFoldDB" id="A0A839A5R4"/>
<feature type="transmembrane region" description="Helical" evidence="8">
    <location>
        <begin position="68"/>
        <end position="95"/>
    </location>
</feature>
<proteinExistence type="inferred from homology"/>
<evidence type="ECO:0000259" key="9">
    <source>
        <dbReference type="PROSITE" id="PS50928"/>
    </source>
</evidence>